<evidence type="ECO:0000313" key="1">
    <source>
        <dbReference type="EMBL" id="CAA7391122.1"/>
    </source>
</evidence>
<keyword evidence="2" id="KW-1185">Reference proteome</keyword>
<proteinExistence type="predicted"/>
<organism evidence="1 2">
    <name type="scientific">Spirodela intermedia</name>
    <name type="common">Intermediate duckweed</name>
    <dbReference type="NCBI Taxonomy" id="51605"/>
    <lineage>
        <taxon>Eukaryota</taxon>
        <taxon>Viridiplantae</taxon>
        <taxon>Streptophyta</taxon>
        <taxon>Embryophyta</taxon>
        <taxon>Tracheophyta</taxon>
        <taxon>Spermatophyta</taxon>
        <taxon>Magnoliopsida</taxon>
        <taxon>Liliopsida</taxon>
        <taxon>Araceae</taxon>
        <taxon>Lemnoideae</taxon>
        <taxon>Spirodela</taxon>
    </lineage>
</organism>
<name>A0A7I8K3Y1_SPIIN</name>
<gene>
    <name evidence="1" type="ORF">SI8410_02002494</name>
</gene>
<evidence type="ECO:0000313" key="2">
    <source>
        <dbReference type="Proteomes" id="UP000663760"/>
    </source>
</evidence>
<dbReference type="Proteomes" id="UP000663760">
    <property type="component" value="Chromosome 2"/>
</dbReference>
<dbReference type="EMBL" id="LR746265">
    <property type="protein sequence ID" value="CAA7391122.1"/>
    <property type="molecule type" value="Genomic_DNA"/>
</dbReference>
<accession>A0A7I8K3Y1</accession>
<dbReference type="OrthoDB" id="694709at2759"/>
<reference evidence="1" key="1">
    <citation type="submission" date="2020-02" db="EMBL/GenBank/DDBJ databases">
        <authorList>
            <person name="Scholz U."/>
            <person name="Mascher M."/>
            <person name="Fiebig A."/>
        </authorList>
    </citation>
    <scope>NUCLEOTIDE SEQUENCE</scope>
</reference>
<sequence length="330" mass="35682">MFLVAPRRVDSAHEKKPSVSDSGVLFSTFEWSLVVRFKSLVPAGCEARPGTSLAYLSRAVGVLSSIHVFAGAFIDDPAVCGFEEAALAAYINGSVKILEVCNAASAEVERLRRTRLHLLLAIRVLSTGKPTRDKIRKARESIREWDERSPRACTSIDLLVREPEDADAPPWGRMTALKRTICAVEAASAFVGGALVAFVGGKPGGLTVGLKFAREFPWADSFNEACGSLSGETFRSPPREVEAATASARGLAEIIDNLPGNDGEKTEGWRTAMKDLENAAAELTVGLDRLGNAVNALFNVTLNTRNNALLIYRAGGANKRKSRRIYDINY</sequence>
<dbReference type="AlphaFoldDB" id="A0A7I8K3Y1"/>
<protein>
    <submittedName>
        <fullName evidence="1">Uncharacterized protein</fullName>
    </submittedName>
</protein>
<dbReference type="PANTHER" id="PTHR31509">
    <property type="entry name" value="BPS1-LIKE PROTEIN"/>
    <property type="match status" value="1"/>
</dbReference>